<keyword evidence="4 8" id="KW-1133">Transmembrane helix</keyword>
<feature type="compositionally biased region" description="Low complexity" evidence="7">
    <location>
        <begin position="1578"/>
        <end position="1588"/>
    </location>
</feature>
<feature type="region of interest" description="Disordered" evidence="7">
    <location>
        <begin position="822"/>
        <end position="871"/>
    </location>
</feature>
<dbReference type="FunFam" id="3.30.70.1230:FF:000203">
    <property type="entry name" value="Guanylate cyclase"/>
    <property type="match status" value="1"/>
</dbReference>
<dbReference type="PROSITE" id="PS50125">
    <property type="entry name" value="GUANYLATE_CYCLASE_2"/>
    <property type="match status" value="1"/>
</dbReference>
<evidence type="ECO:0000256" key="7">
    <source>
        <dbReference type="SAM" id="MobiDB-lite"/>
    </source>
</evidence>
<dbReference type="InParanoid" id="A0A2K3D668"/>
<dbReference type="PANTHER" id="PTHR11920:SF335">
    <property type="entry name" value="GUANYLATE CYCLASE"/>
    <property type="match status" value="1"/>
</dbReference>
<keyword evidence="11" id="KW-1185">Reference proteome</keyword>
<feature type="compositionally biased region" description="Gly residues" evidence="7">
    <location>
        <begin position="495"/>
        <end position="507"/>
    </location>
</feature>
<dbReference type="SUPFAM" id="SSF55073">
    <property type="entry name" value="Nucleotide cyclase"/>
    <property type="match status" value="1"/>
</dbReference>
<dbReference type="SMART" id="SM00044">
    <property type="entry name" value="CYCc"/>
    <property type="match status" value="1"/>
</dbReference>
<feature type="region of interest" description="Disordered" evidence="7">
    <location>
        <begin position="1221"/>
        <end position="1252"/>
    </location>
</feature>
<keyword evidence="3" id="KW-0547">Nucleotide-binding</keyword>
<dbReference type="CDD" id="cd07302">
    <property type="entry name" value="CHD"/>
    <property type="match status" value="1"/>
</dbReference>
<feature type="compositionally biased region" description="Low complexity" evidence="7">
    <location>
        <begin position="765"/>
        <end position="776"/>
    </location>
</feature>
<feature type="region of interest" description="Disordered" evidence="7">
    <location>
        <begin position="757"/>
        <end position="776"/>
    </location>
</feature>
<feature type="compositionally biased region" description="Low complexity" evidence="7">
    <location>
        <begin position="1271"/>
        <end position="1287"/>
    </location>
</feature>
<dbReference type="GO" id="GO:0035556">
    <property type="term" value="P:intracellular signal transduction"/>
    <property type="evidence" value="ECO:0007669"/>
    <property type="project" value="InterPro"/>
</dbReference>
<dbReference type="Pfam" id="PF00211">
    <property type="entry name" value="Guanylate_cyc"/>
    <property type="match status" value="1"/>
</dbReference>
<evidence type="ECO:0000256" key="2">
    <source>
        <dbReference type="ARBA" id="ARBA00022692"/>
    </source>
</evidence>
<dbReference type="GO" id="GO:0004383">
    <property type="term" value="F:guanylate cyclase activity"/>
    <property type="evidence" value="ECO:0000318"/>
    <property type="project" value="GO_Central"/>
</dbReference>
<comment type="subcellular location">
    <subcellularLocation>
        <location evidence="1">Membrane</location>
    </subcellularLocation>
</comment>
<dbReference type="GO" id="GO:0005886">
    <property type="term" value="C:plasma membrane"/>
    <property type="evidence" value="ECO:0000318"/>
    <property type="project" value="GO_Central"/>
</dbReference>
<feature type="domain" description="Guanylate cyclase" evidence="9">
    <location>
        <begin position="1382"/>
        <end position="1510"/>
    </location>
</feature>
<dbReference type="InterPro" id="IPR029787">
    <property type="entry name" value="Nucleotide_cyclase"/>
</dbReference>
<feature type="compositionally biased region" description="Low complexity" evidence="7">
    <location>
        <begin position="205"/>
        <end position="219"/>
    </location>
</feature>
<dbReference type="OrthoDB" id="548029at2759"/>
<dbReference type="PANTHER" id="PTHR11920">
    <property type="entry name" value="GUANYLYL CYCLASE"/>
    <property type="match status" value="1"/>
</dbReference>
<name>A0A2K3D668_CHLRE</name>
<dbReference type="PaxDb" id="3055-EDP03060"/>
<dbReference type="EMBL" id="CM008973">
    <property type="protein sequence ID" value="PNW76026.1"/>
    <property type="molecule type" value="Genomic_DNA"/>
</dbReference>
<feature type="region of interest" description="Disordered" evidence="7">
    <location>
        <begin position="623"/>
        <end position="642"/>
    </location>
</feature>
<evidence type="ECO:0000256" key="8">
    <source>
        <dbReference type="SAM" id="Phobius"/>
    </source>
</evidence>
<dbReference type="KEGG" id="cre:CHLRE_12g550550v5"/>
<feature type="compositionally biased region" description="Gly residues" evidence="7">
    <location>
        <begin position="1306"/>
        <end position="1332"/>
    </location>
</feature>
<dbReference type="GO" id="GO:0006182">
    <property type="term" value="P:cGMP biosynthetic process"/>
    <property type="evidence" value="ECO:0000318"/>
    <property type="project" value="GO_Central"/>
</dbReference>
<feature type="compositionally biased region" description="Gly residues" evidence="7">
    <location>
        <begin position="846"/>
        <end position="864"/>
    </location>
</feature>
<dbReference type="GO" id="GO:0001653">
    <property type="term" value="F:peptide receptor activity"/>
    <property type="evidence" value="ECO:0000318"/>
    <property type="project" value="GO_Central"/>
</dbReference>
<keyword evidence="2 8" id="KW-0812">Transmembrane</keyword>
<feature type="compositionally biased region" description="Low complexity" evidence="7">
    <location>
        <begin position="1596"/>
        <end position="1615"/>
    </location>
</feature>
<feature type="region of interest" description="Disordered" evidence="7">
    <location>
        <begin position="185"/>
        <end position="223"/>
    </location>
</feature>
<evidence type="ECO:0000256" key="3">
    <source>
        <dbReference type="ARBA" id="ARBA00022741"/>
    </source>
</evidence>
<keyword evidence="5 8" id="KW-0472">Membrane</keyword>
<evidence type="ECO:0000313" key="11">
    <source>
        <dbReference type="Proteomes" id="UP000006906"/>
    </source>
</evidence>
<feature type="region of interest" description="Disordered" evidence="7">
    <location>
        <begin position="1304"/>
        <end position="1332"/>
    </location>
</feature>
<feature type="region of interest" description="Disordered" evidence="7">
    <location>
        <begin position="366"/>
        <end position="386"/>
    </location>
</feature>
<dbReference type="RefSeq" id="XP_042919004.1">
    <property type="nucleotide sequence ID" value="XM_043068981.1"/>
</dbReference>
<feature type="region of interest" description="Disordered" evidence="7">
    <location>
        <begin position="490"/>
        <end position="537"/>
    </location>
</feature>
<feature type="region of interest" description="Disordered" evidence="7">
    <location>
        <begin position="665"/>
        <end position="719"/>
    </location>
</feature>
<reference evidence="10 11" key="1">
    <citation type="journal article" date="2007" name="Science">
        <title>The Chlamydomonas genome reveals the evolution of key animal and plant functions.</title>
        <authorList>
            <person name="Merchant S.S."/>
            <person name="Prochnik S.E."/>
            <person name="Vallon O."/>
            <person name="Harris E.H."/>
            <person name="Karpowicz S.J."/>
            <person name="Witman G.B."/>
            <person name="Terry A."/>
            <person name="Salamov A."/>
            <person name="Fritz-Laylin L.K."/>
            <person name="Marechal-Drouard L."/>
            <person name="Marshall W.F."/>
            <person name="Qu L.H."/>
            <person name="Nelson D.R."/>
            <person name="Sanderfoot A.A."/>
            <person name="Spalding M.H."/>
            <person name="Kapitonov V.V."/>
            <person name="Ren Q."/>
            <person name="Ferris P."/>
            <person name="Lindquist E."/>
            <person name="Shapiro H."/>
            <person name="Lucas S.M."/>
            <person name="Grimwood J."/>
            <person name="Schmutz J."/>
            <person name="Cardol P."/>
            <person name="Cerutti H."/>
            <person name="Chanfreau G."/>
            <person name="Chen C.L."/>
            <person name="Cognat V."/>
            <person name="Croft M.T."/>
            <person name="Dent R."/>
            <person name="Dutcher S."/>
            <person name="Fernandez E."/>
            <person name="Fukuzawa H."/>
            <person name="Gonzalez-Ballester D."/>
            <person name="Gonzalez-Halphen D."/>
            <person name="Hallmann A."/>
            <person name="Hanikenne M."/>
            <person name="Hippler M."/>
            <person name="Inwood W."/>
            <person name="Jabbari K."/>
            <person name="Kalanon M."/>
            <person name="Kuras R."/>
            <person name="Lefebvre P.A."/>
            <person name="Lemaire S.D."/>
            <person name="Lobanov A.V."/>
            <person name="Lohr M."/>
            <person name="Manuell A."/>
            <person name="Meier I."/>
            <person name="Mets L."/>
            <person name="Mittag M."/>
            <person name="Mittelmeier T."/>
            <person name="Moroney J.V."/>
            <person name="Moseley J."/>
            <person name="Napoli C."/>
            <person name="Nedelcu A.M."/>
            <person name="Niyogi K."/>
            <person name="Novoselov S.V."/>
            <person name="Paulsen I.T."/>
            <person name="Pazour G."/>
            <person name="Purton S."/>
            <person name="Ral J.P."/>
            <person name="Riano-Pachon D.M."/>
            <person name="Riekhof W."/>
            <person name="Rymarquis L."/>
            <person name="Schroda M."/>
            <person name="Stern D."/>
            <person name="Umen J."/>
            <person name="Willows R."/>
            <person name="Wilson N."/>
            <person name="Zimmer S.L."/>
            <person name="Allmer J."/>
            <person name="Balk J."/>
            <person name="Bisova K."/>
            <person name="Chen C.J."/>
            <person name="Elias M."/>
            <person name="Gendler K."/>
            <person name="Hauser C."/>
            <person name="Lamb M.R."/>
            <person name="Ledford H."/>
            <person name="Long J.C."/>
            <person name="Minagawa J."/>
            <person name="Page M.D."/>
            <person name="Pan J."/>
            <person name="Pootakham W."/>
            <person name="Roje S."/>
            <person name="Rose A."/>
            <person name="Stahlberg E."/>
            <person name="Terauchi A.M."/>
            <person name="Yang P."/>
            <person name="Ball S."/>
            <person name="Bowler C."/>
            <person name="Dieckmann C.L."/>
            <person name="Gladyshev V.N."/>
            <person name="Green P."/>
            <person name="Jorgensen R."/>
            <person name="Mayfield S."/>
            <person name="Mueller-Roeber B."/>
            <person name="Rajamani S."/>
            <person name="Sayre R.T."/>
            <person name="Brokstein P."/>
            <person name="Dubchak I."/>
            <person name="Goodstein D."/>
            <person name="Hornick L."/>
            <person name="Huang Y.W."/>
            <person name="Jhaveri J."/>
            <person name="Luo Y."/>
            <person name="Martinez D."/>
            <person name="Ngau W.C."/>
            <person name="Otillar B."/>
            <person name="Poliakov A."/>
            <person name="Porter A."/>
            <person name="Szajkowski L."/>
            <person name="Werner G."/>
            <person name="Zhou K."/>
            <person name="Grigoriev I.V."/>
            <person name="Rokhsar D.S."/>
            <person name="Grossman A.R."/>
        </authorList>
    </citation>
    <scope>NUCLEOTIDE SEQUENCE [LARGE SCALE GENOMIC DNA]</scope>
    <source>
        <strain evidence="11">CC-503</strain>
    </source>
</reference>
<proteinExistence type="predicted"/>
<feature type="compositionally biased region" description="Low complexity" evidence="7">
    <location>
        <begin position="667"/>
        <end position="676"/>
    </location>
</feature>
<feature type="compositionally biased region" description="Low complexity" evidence="7">
    <location>
        <begin position="1173"/>
        <end position="1193"/>
    </location>
</feature>
<protein>
    <recommendedName>
        <fullName evidence="9">Guanylate cyclase domain-containing protein</fullName>
    </recommendedName>
</protein>
<evidence type="ECO:0000256" key="4">
    <source>
        <dbReference type="ARBA" id="ARBA00022989"/>
    </source>
</evidence>
<dbReference type="Proteomes" id="UP000006906">
    <property type="component" value="Chromosome 12"/>
</dbReference>
<gene>
    <name evidence="10" type="ORF">CHLRE_12g550550v5</name>
</gene>
<feature type="region of interest" description="Disordered" evidence="7">
    <location>
        <begin position="1016"/>
        <end position="1060"/>
    </location>
</feature>
<dbReference type="InterPro" id="IPR001054">
    <property type="entry name" value="A/G_cyclase"/>
</dbReference>
<evidence type="ECO:0000313" key="10">
    <source>
        <dbReference type="EMBL" id="PNW76026.1"/>
    </source>
</evidence>
<dbReference type="GeneID" id="5719652"/>
<evidence type="ECO:0000256" key="1">
    <source>
        <dbReference type="ARBA" id="ARBA00004370"/>
    </source>
</evidence>
<feature type="region of interest" description="Disordered" evidence="7">
    <location>
        <begin position="1266"/>
        <end position="1287"/>
    </location>
</feature>
<dbReference type="InterPro" id="IPR050401">
    <property type="entry name" value="Cyclic_nucleotide_synthase"/>
</dbReference>
<dbReference type="GO" id="GO:0007168">
    <property type="term" value="P:receptor guanylyl cyclase signaling pathway"/>
    <property type="evidence" value="ECO:0000318"/>
    <property type="project" value="GO_Central"/>
</dbReference>
<feature type="compositionally biased region" description="Gly residues" evidence="7">
    <location>
        <begin position="1050"/>
        <end position="1060"/>
    </location>
</feature>
<feature type="region of interest" description="Disordered" evidence="7">
    <location>
        <begin position="1125"/>
        <end position="1206"/>
    </location>
</feature>
<feature type="region of interest" description="Disordered" evidence="7">
    <location>
        <begin position="1568"/>
        <end position="1625"/>
    </location>
</feature>
<organism evidence="10 11">
    <name type="scientific">Chlamydomonas reinhardtii</name>
    <name type="common">Chlamydomonas smithii</name>
    <dbReference type="NCBI Taxonomy" id="3055"/>
    <lineage>
        <taxon>Eukaryota</taxon>
        <taxon>Viridiplantae</taxon>
        <taxon>Chlorophyta</taxon>
        <taxon>core chlorophytes</taxon>
        <taxon>Chlorophyceae</taxon>
        <taxon>CS clade</taxon>
        <taxon>Chlamydomonadales</taxon>
        <taxon>Chlamydomonadaceae</taxon>
        <taxon>Chlamydomonas</taxon>
    </lineage>
</organism>
<evidence type="ECO:0000256" key="5">
    <source>
        <dbReference type="ARBA" id="ARBA00023136"/>
    </source>
</evidence>
<evidence type="ECO:0000256" key="6">
    <source>
        <dbReference type="ARBA" id="ARBA00023239"/>
    </source>
</evidence>
<feature type="compositionally biased region" description="Basic and acidic residues" evidence="7">
    <location>
        <begin position="191"/>
        <end position="203"/>
    </location>
</feature>
<dbReference type="Gene3D" id="3.30.70.1230">
    <property type="entry name" value="Nucleotide cyclase"/>
    <property type="match status" value="1"/>
</dbReference>
<accession>A0A2K3D668</accession>
<feature type="compositionally biased region" description="Polar residues" evidence="7">
    <location>
        <begin position="628"/>
        <end position="637"/>
    </location>
</feature>
<sequence>MFFQGMFHYLLPIFLGAPLVYTLLGAAVLVPVYAALEASTLLRAAAEAAAAAAALAAKAATAGAGPLAPDVCAAWGLGTTAAMACAVDAMDAAAAMAGGAGAGGRGGAEVAGMSSAAGLPPPADAPAVLLLPLTARGAAYLLLRALWTGVGPFLFAVVVHMSYVKNCGSGELALLSQALGAAESSDDEAEDGVKGNRGGRSDDTNAAGGSSNNSSSAAAAGGGIAVDRASTPRRRGRRRWRLRRSLLNALAAALRFFTDLERRLYGMSSVLDPKLVLVLVCVPVALVAFVKQTAGFVAGSQDCSLRAQPMETLIAMTVCFLLGTLEPQAVLNRQLGTVQALLYDLMPPHVAQALLRSELERRQNVLGRSGDAPGGADRSPLTGAHTSFRSAGGGLAGLGGGGGGGACTSVDGAYVGYAHSNSSVSTRSSLNDEALCGLRHDAVEPEELMPAAPGEEEDGEDAAVPAVVAATAAAAAVAAAAGAGTEMVQAEDLGDGGPHSGSWGLLGAGEPHPPLPQLQLQVPSPSPLGDGGDSSAALSAVSPWVATLRGGGLYSSTVATSSAAAAAAAAVPAGASSTTGDAGASGGGGGGYGTGAVSVASNVGGRARGHHYWSSEFIQDLEDRPSRACQQPPSIQKGTEDDWGLVNYGGAAREAPFRGSYERWRDAAGQAQEAAAGNGGGGVRAWATPGGDSDSDNDSGRGGDGGGRSAAAADRAGDDGNGAVIAGCPLLLRAAASAPPDFEFPGPFKASVKRASALGGGSGGASLSPSGGSSSAVVTAAAAGGDGDGGGGELSLAVSRMTSARGGVRASQSWQMLSTVMEGRAVSDDEGEEEWAGRRGRRGRAGGDGSDGGAYGTGGSGGGSSSDATPRIGGAAAARSAAAGAAAAATALGVSGRGLGDLGRAAEGWEAAAAAAGSPNGVDEGEAAAEAGLVLRQGGGDIAAAAAYITTTSPRLAGLLLGEAAAGASATSGAEATGAAAGGVESGITVGESGAAESAVQLLSPIRLEAEAKELEMEMEQQRQQQDINAASHPSRAGETGTRGDADGGSSAGSSGGAGGVLSGGVRHLTRLLNGLGARARTEAVIRRPSFAADDVARTWFSRPAAGRVAGGAAWGVAGSDGGGSGPVAGRGGGPNGPGSADAAAAGGGGALAASAMGRAGNSGGAGGRVEQQEQQQQQQQEPPNPGGRSMSCGSGGGGTSVRSVGGTSLYGGSTITAASSRTGWSGSAGGVGPPWVASTHPKARRQSHEVASVSLAAGSGLRGGGGFNAAGGRPASHVPRSSQSFSVSPASAITGLLAELRRRGGGGGAATGTGFSGGGGSSSGGGAGGGGGGGTGSGFFSGFSATHQRHLSAAAALSSPMGSPASPVATPAYAEWHDECTLLFCDIVGFTDLSHIVQPCAVLDMLNQLYSRFDALTLRLPVYKVDTVGDCYIAAAGLMRPDPQHADTILHFARAMRSEAKKVALPGSGQPVRVRIGVASGRIMSGVVGTIRRKYSIFGDTANTASRMETLGEAGQIHVAQSTYLQVRRRVAADWVCRGEIEVKGKGRMTTYWYKYAVAAQQGQERQQGQGQGQQGQQGQLQERQQGQGQGQGQQGQLQERQQQQGQLQERQQGQGQGQMARGGAAVAATEAVTAAVDSRADAEGTGAGVGAGAGAGVGAGAGAGEAAVVAAGVDTAVSCASSLLPDAVVAPALTAAALQGSMDSPPAHTPP</sequence>
<dbReference type="GO" id="GO:0000166">
    <property type="term" value="F:nucleotide binding"/>
    <property type="evidence" value="ECO:0007669"/>
    <property type="project" value="UniProtKB-KW"/>
</dbReference>
<keyword evidence="6" id="KW-0456">Lyase</keyword>
<dbReference type="Gramene" id="PNW76026">
    <property type="protein sequence ID" value="PNW76026"/>
    <property type="gene ID" value="CHLRE_12g550550v5"/>
</dbReference>
<evidence type="ECO:0000259" key="9">
    <source>
        <dbReference type="PROSITE" id="PS50125"/>
    </source>
</evidence>
<feature type="transmembrane region" description="Helical" evidence="8">
    <location>
        <begin position="7"/>
        <end position="34"/>
    </location>
</feature>
<feature type="compositionally biased region" description="Gly residues" evidence="7">
    <location>
        <begin position="1125"/>
        <end position="1137"/>
    </location>
</feature>